<keyword evidence="9" id="KW-1185">Reference proteome</keyword>
<evidence type="ECO:0000313" key="9">
    <source>
        <dbReference type="Proteomes" id="UP000320095"/>
    </source>
</evidence>
<dbReference type="Gene3D" id="3.30.2030.20">
    <property type="match status" value="1"/>
</dbReference>
<dbReference type="OrthoDB" id="4717553at2"/>
<comment type="caution">
    <text evidence="8">The sequence shown here is derived from an EMBL/GenBank/DDBJ whole genome shotgun (WGS) entry which is preliminary data.</text>
</comment>
<feature type="chain" id="PRO_5039565589" description="Lipoprotein LprP" evidence="7">
    <location>
        <begin position="19"/>
        <end position="209"/>
    </location>
</feature>
<keyword evidence="4" id="KW-0472">Membrane</keyword>
<evidence type="ECO:0000256" key="2">
    <source>
        <dbReference type="ARBA" id="ARBA00022475"/>
    </source>
</evidence>
<dbReference type="InterPro" id="IPR032018">
    <property type="entry name" value="LppA/LppB/LprP"/>
</dbReference>
<accession>A0A502ELH9</accession>
<name>A0A502ELH9_9MYCO</name>
<sequence length="209" mass="22239">MLALVIVALLSVALPSCVKDTTVNPYAAPDHGELDRLQKIINDRPDLEAARQQLTALDGQIRATIAQFSAQTVVGPSTLKPDRGCTDPYGHNIGDTMTVEKIYARPAPTDQQWQQITAALSPILTAANFKPNTPAGVPPAAGTFSWIADDGATIEMINNPGSVLAYGYSTGCRLPAAWRTGQPPADLRPVDDADAHYPYLYQSPGGRSG</sequence>
<evidence type="ECO:0000256" key="5">
    <source>
        <dbReference type="ARBA" id="ARBA00023139"/>
    </source>
</evidence>
<proteinExistence type="predicted"/>
<dbReference type="AlphaFoldDB" id="A0A502ELH9"/>
<keyword evidence="2" id="KW-1003">Cell membrane</keyword>
<evidence type="ECO:0000256" key="1">
    <source>
        <dbReference type="ARBA" id="ARBA00004193"/>
    </source>
</evidence>
<organism evidence="8 9">
    <name type="scientific">Mycolicibacterium hodleri</name>
    <dbReference type="NCBI Taxonomy" id="49897"/>
    <lineage>
        <taxon>Bacteria</taxon>
        <taxon>Bacillati</taxon>
        <taxon>Actinomycetota</taxon>
        <taxon>Actinomycetes</taxon>
        <taxon>Mycobacteriales</taxon>
        <taxon>Mycobacteriaceae</taxon>
        <taxon>Mycolicibacterium</taxon>
    </lineage>
</organism>
<dbReference type="EMBL" id="RCZG01000001">
    <property type="protein sequence ID" value="TPG37151.1"/>
    <property type="molecule type" value="Genomic_DNA"/>
</dbReference>
<comment type="subcellular location">
    <subcellularLocation>
        <location evidence="1">Cell membrane</location>
        <topology evidence="1">Lipid-anchor</topology>
    </subcellularLocation>
</comment>
<keyword evidence="5" id="KW-0564">Palmitate</keyword>
<protein>
    <recommendedName>
        <fullName evidence="10">Lipoprotein LprP</fullName>
    </recommendedName>
</protein>
<evidence type="ECO:0000313" key="8">
    <source>
        <dbReference type="EMBL" id="TPG37151.1"/>
    </source>
</evidence>
<dbReference type="GO" id="GO:0005886">
    <property type="term" value="C:plasma membrane"/>
    <property type="evidence" value="ECO:0007669"/>
    <property type="project" value="UniProtKB-SubCell"/>
</dbReference>
<evidence type="ECO:0000256" key="7">
    <source>
        <dbReference type="SAM" id="SignalP"/>
    </source>
</evidence>
<dbReference type="Proteomes" id="UP000320095">
    <property type="component" value="Unassembled WGS sequence"/>
</dbReference>
<evidence type="ECO:0000256" key="6">
    <source>
        <dbReference type="ARBA" id="ARBA00023288"/>
    </source>
</evidence>
<reference evidence="8 9" key="1">
    <citation type="journal article" date="2019" name="Environ. Microbiol.">
        <title>Species interactions and distinct microbial communities in high Arctic permafrost affected cryosols are associated with the CH4 and CO2 gas fluxes.</title>
        <authorList>
            <person name="Altshuler I."/>
            <person name="Hamel J."/>
            <person name="Turney S."/>
            <person name="Magnuson E."/>
            <person name="Levesque R."/>
            <person name="Greer C."/>
            <person name="Whyte L.G."/>
        </authorList>
    </citation>
    <scope>NUCLEOTIDE SEQUENCE [LARGE SCALE GENOMIC DNA]</scope>
    <source>
        <strain evidence="8 9">S5.20</strain>
    </source>
</reference>
<evidence type="ECO:0000256" key="4">
    <source>
        <dbReference type="ARBA" id="ARBA00023136"/>
    </source>
</evidence>
<feature type="signal peptide" evidence="7">
    <location>
        <begin position="1"/>
        <end position="18"/>
    </location>
</feature>
<keyword evidence="6" id="KW-0449">Lipoprotein</keyword>
<keyword evidence="3 7" id="KW-0732">Signal</keyword>
<evidence type="ECO:0008006" key="10">
    <source>
        <dbReference type="Google" id="ProtNLM"/>
    </source>
</evidence>
<gene>
    <name evidence="8" type="ORF">EAH80_04745</name>
</gene>
<evidence type="ECO:0000256" key="3">
    <source>
        <dbReference type="ARBA" id="ARBA00022729"/>
    </source>
</evidence>
<dbReference type="Pfam" id="PF16708">
    <property type="entry name" value="LppA"/>
    <property type="match status" value="1"/>
</dbReference>